<dbReference type="InterPro" id="IPR004045">
    <property type="entry name" value="Glutathione_S-Trfase_N"/>
</dbReference>
<dbReference type="Pfam" id="PF13417">
    <property type="entry name" value="GST_N_3"/>
    <property type="match status" value="1"/>
</dbReference>
<evidence type="ECO:0000313" key="3">
    <source>
        <dbReference type="Proteomes" id="UP000646745"/>
    </source>
</evidence>
<evidence type="ECO:0000259" key="1">
    <source>
        <dbReference type="PROSITE" id="PS50404"/>
    </source>
</evidence>
<dbReference type="Gene3D" id="1.20.1050.10">
    <property type="match status" value="1"/>
</dbReference>
<sequence>MARLKILYSPTSPFAAKARMIAAFGGFSFDQVMIDPSVQPSELLEVNPLGKVPVLVNDEDAVFDSRLITTYLDELSVGALHGDSPVERFVSQKLEALSDGVCDCLLAHVMERRLREPEQISQSLLDRYWGKVSRSLSLLEDTVPGLPRKMSAGQVALRCMLAYLDLRFSGEWEQGKPELLRWQKQFDADRPDLLNYLPRQS</sequence>
<dbReference type="PROSITE" id="PS50404">
    <property type="entry name" value="GST_NTER"/>
    <property type="match status" value="1"/>
</dbReference>
<dbReference type="PANTHER" id="PTHR43968">
    <property type="match status" value="1"/>
</dbReference>
<dbReference type="EMBL" id="BMZI01000011">
    <property type="protein sequence ID" value="GHB34687.1"/>
    <property type="molecule type" value="Genomic_DNA"/>
</dbReference>
<gene>
    <name evidence="2" type="ORF">GCM10009038_37350</name>
</gene>
<dbReference type="Gene3D" id="3.40.30.10">
    <property type="entry name" value="Glutaredoxin"/>
    <property type="match status" value="1"/>
</dbReference>
<dbReference type="PANTHER" id="PTHR43968:SF6">
    <property type="entry name" value="GLUTATHIONE S-TRANSFERASE OMEGA"/>
    <property type="match status" value="1"/>
</dbReference>
<dbReference type="RefSeq" id="WP_189446263.1">
    <property type="nucleotide sequence ID" value="NZ_BMZI01000011.1"/>
</dbReference>
<dbReference type="SUPFAM" id="SSF52833">
    <property type="entry name" value="Thioredoxin-like"/>
    <property type="match status" value="1"/>
</dbReference>
<dbReference type="InterPro" id="IPR050983">
    <property type="entry name" value="GST_Omega/HSP26"/>
</dbReference>
<evidence type="ECO:0000313" key="2">
    <source>
        <dbReference type="EMBL" id="GHB34687.1"/>
    </source>
</evidence>
<protein>
    <submittedName>
        <fullName evidence="2">Glutathione S-transferase</fullName>
    </submittedName>
</protein>
<dbReference type="Proteomes" id="UP000646745">
    <property type="component" value="Unassembled WGS sequence"/>
</dbReference>
<dbReference type="CDD" id="cd03205">
    <property type="entry name" value="GST_C_6"/>
    <property type="match status" value="1"/>
</dbReference>
<feature type="domain" description="GST N-terminal" evidence="1">
    <location>
        <begin position="2"/>
        <end position="80"/>
    </location>
</feature>
<dbReference type="InterPro" id="IPR036249">
    <property type="entry name" value="Thioredoxin-like_sf"/>
</dbReference>
<proteinExistence type="predicted"/>
<comment type="caution">
    <text evidence="2">The sequence shown here is derived from an EMBL/GenBank/DDBJ whole genome shotgun (WGS) entry which is preliminary data.</text>
</comment>
<keyword evidence="3" id="KW-1185">Reference proteome</keyword>
<accession>A0ABQ3EHX7</accession>
<organism evidence="2 3">
    <name type="scientific">Salinicola rhizosphaerae</name>
    <dbReference type="NCBI Taxonomy" id="1443141"/>
    <lineage>
        <taxon>Bacteria</taxon>
        <taxon>Pseudomonadati</taxon>
        <taxon>Pseudomonadota</taxon>
        <taxon>Gammaproteobacteria</taxon>
        <taxon>Oceanospirillales</taxon>
        <taxon>Halomonadaceae</taxon>
        <taxon>Salinicola</taxon>
    </lineage>
</organism>
<name>A0ABQ3EHX7_9GAMM</name>
<reference evidence="3" key="1">
    <citation type="journal article" date="2019" name="Int. J. Syst. Evol. Microbiol.">
        <title>The Global Catalogue of Microorganisms (GCM) 10K type strain sequencing project: providing services to taxonomists for standard genome sequencing and annotation.</title>
        <authorList>
            <consortium name="The Broad Institute Genomics Platform"/>
            <consortium name="The Broad Institute Genome Sequencing Center for Infectious Disease"/>
            <person name="Wu L."/>
            <person name="Ma J."/>
        </authorList>
    </citation>
    <scope>NUCLEOTIDE SEQUENCE [LARGE SCALE GENOMIC DNA]</scope>
    <source>
        <strain evidence="3">KCTC 32998</strain>
    </source>
</reference>